<accession>A0A0B2NWJ6</accession>
<organism evidence="1">
    <name type="scientific">Glycine soja</name>
    <name type="common">Wild soybean</name>
    <dbReference type="NCBI Taxonomy" id="3848"/>
    <lineage>
        <taxon>Eukaryota</taxon>
        <taxon>Viridiplantae</taxon>
        <taxon>Streptophyta</taxon>
        <taxon>Embryophyta</taxon>
        <taxon>Tracheophyta</taxon>
        <taxon>Spermatophyta</taxon>
        <taxon>Magnoliopsida</taxon>
        <taxon>eudicotyledons</taxon>
        <taxon>Gunneridae</taxon>
        <taxon>Pentapetalae</taxon>
        <taxon>rosids</taxon>
        <taxon>fabids</taxon>
        <taxon>Fabales</taxon>
        <taxon>Fabaceae</taxon>
        <taxon>Papilionoideae</taxon>
        <taxon>50 kb inversion clade</taxon>
        <taxon>NPAAA clade</taxon>
        <taxon>indigoferoid/millettioid clade</taxon>
        <taxon>Phaseoleae</taxon>
        <taxon>Glycine</taxon>
        <taxon>Glycine subgen. Soja</taxon>
    </lineage>
</organism>
<dbReference type="EMBL" id="KN670962">
    <property type="protein sequence ID" value="KHN01531.1"/>
    <property type="molecule type" value="Genomic_DNA"/>
</dbReference>
<proteinExistence type="predicted"/>
<dbReference type="AlphaFoldDB" id="A0A0B2NWJ6"/>
<dbReference type="Proteomes" id="UP000053555">
    <property type="component" value="Unassembled WGS sequence"/>
</dbReference>
<reference evidence="1" key="1">
    <citation type="submission" date="2014-07" db="EMBL/GenBank/DDBJ databases">
        <title>Identification of a novel salt tolerance gene in wild soybean by whole-genome sequencing.</title>
        <authorList>
            <person name="Lam H.-M."/>
            <person name="Qi X."/>
            <person name="Li M.-W."/>
            <person name="Liu X."/>
            <person name="Xie M."/>
            <person name="Ni M."/>
            <person name="Xu X."/>
        </authorList>
    </citation>
    <scope>NUCLEOTIDE SEQUENCE [LARGE SCALE GENOMIC DNA]</scope>
    <source>
        <tissue evidence="1">Root</tissue>
    </source>
</reference>
<evidence type="ECO:0000313" key="1">
    <source>
        <dbReference type="EMBL" id="KHN01531.1"/>
    </source>
</evidence>
<sequence>MHAPAWRKRDYMLANEKMSSQPESDEVKAVATTSVWQSQHREKEVLSVMKLEKEILWRVEQTANTYMIIVSSGSSRPSNLLKGKER</sequence>
<protein>
    <submittedName>
        <fullName evidence="1">Uncharacterized protein</fullName>
    </submittedName>
</protein>
<name>A0A0B2NWJ6_GLYSO</name>
<gene>
    <name evidence="1" type="ORF">glysoja_041208</name>
</gene>